<protein>
    <recommendedName>
        <fullName evidence="1">Retrotransposon gag domain-containing protein</fullName>
    </recommendedName>
</protein>
<dbReference type="Pfam" id="PF03732">
    <property type="entry name" value="Retrotrans_gag"/>
    <property type="match status" value="1"/>
</dbReference>
<gene>
    <name evidence="2" type="ORF">DH2020_019896</name>
</gene>
<dbReference type="PANTHER" id="PTHR33223">
    <property type="entry name" value="CCHC-TYPE DOMAIN-CONTAINING PROTEIN"/>
    <property type="match status" value="1"/>
</dbReference>
<dbReference type="EMBL" id="JABTTQ020000011">
    <property type="protein sequence ID" value="KAK6146027.1"/>
    <property type="molecule type" value="Genomic_DNA"/>
</dbReference>
<dbReference type="PANTHER" id="PTHR33223:SF11">
    <property type="entry name" value="ELEMENT PROTEIN, PUTATIVE-RELATED"/>
    <property type="match status" value="1"/>
</dbReference>
<accession>A0ABR0WEJ8</accession>
<evidence type="ECO:0000313" key="3">
    <source>
        <dbReference type="Proteomes" id="UP001318860"/>
    </source>
</evidence>
<dbReference type="Proteomes" id="UP001318860">
    <property type="component" value="Unassembled WGS sequence"/>
</dbReference>
<organism evidence="2 3">
    <name type="scientific">Rehmannia glutinosa</name>
    <name type="common">Chinese foxglove</name>
    <dbReference type="NCBI Taxonomy" id="99300"/>
    <lineage>
        <taxon>Eukaryota</taxon>
        <taxon>Viridiplantae</taxon>
        <taxon>Streptophyta</taxon>
        <taxon>Embryophyta</taxon>
        <taxon>Tracheophyta</taxon>
        <taxon>Spermatophyta</taxon>
        <taxon>Magnoliopsida</taxon>
        <taxon>eudicotyledons</taxon>
        <taxon>Gunneridae</taxon>
        <taxon>Pentapetalae</taxon>
        <taxon>asterids</taxon>
        <taxon>lamiids</taxon>
        <taxon>Lamiales</taxon>
        <taxon>Orobanchaceae</taxon>
        <taxon>Rehmannieae</taxon>
        <taxon>Rehmannia</taxon>
    </lineage>
</organism>
<keyword evidence="3" id="KW-1185">Reference proteome</keyword>
<comment type="caution">
    <text evidence="2">The sequence shown here is derived from an EMBL/GenBank/DDBJ whole genome shotgun (WGS) entry which is preliminary data.</text>
</comment>
<name>A0ABR0WEJ8_REHGL</name>
<feature type="domain" description="Retrotransposon gag" evidence="1">
    <location>
        <begin position="127"/>
        <end position="221"/>
    </location>
</feature>
<dbReference type="InterPro" id="IPR005162">
    <property type="entry name" value="Retrotrans_gag_dom"/>
</dbReference>
<sequence>MLTWCRSPNSHRLIRYNSENLINNFDSPPHTPIMAEEVIVQNEMEIVENQEVHNMRYYLQPPRNSTPSCFIFPLNANNFRFKPGMIPLLPNFHGMDSESPYLHLKEFEEVCATFDDQNCTIEIVKLKLFPFSLKDKAKTWLSSLKPRSIGTWQEMQTEFLKKFFPTHKTNSLKRQIQNFSQNPKDVFFECWEKFKELLNSCPHHGFEKWRIISFFYEGLNPETK</sequence>
<evidence type="ECO:0000259" key="1">
    <source>
        <dbReference type="Pfam" id="PF03732"/>
    </source>
</evidence>
<evidence type="ECO:0000313" key="2">
    <source>
        <dbReference type="EMBL" id="KAK6146027.1"/>
    </source>
</evidence>
<reference evidence="2 3" key="1">
    <citation type="journal article" date="2021" name="Comput. Struct. Biotechnol. J.">
        <title>De novo genome assembly of the potent medicinal plant Rehmannia glutinosa using nanopore technology.</title>
        <authorList>
            <person name="Ma L."/>
            <person name="Dong C."/>
            <person name="Song C."/>
            <person name="Wang X."/>
            <person name="Zheng X."/>
            <person name="Niu Y."/>
            <person name="Chen S."/>
            <person name="Feng W."/>
        </authorList>
    </citation>
    <scope>NUCLEOTIDE SEQUENCE [LARGE SCALE GENOMIC DNA]</scope>
    <source>
        <strain evidence="2">DH-2019</strain>
    </source>
</reference>
<proteinExistence type="predicted"/>